<dbReference type="EMBL" id="JAWCUA010000010">
    <property type="protein sequence ID" value="MDU0114744.1"/>
    <property type="molecule type" value="Genomic_DNA"/>
</dbReference>
<name>A0ABU3R4Y9_9GAMM</name>
<comment type="caution">
    <text evidence="7">The sequence shown here is derived from an EMBL/GenBank/DDBJ whole genome shotgun (WGS) entry which is preliminary data.</text>
</comment>
<evidence type="ECO:0000256" key="4">
    <source>
        <dbReference type="ARBA" id="ARBA00022840"/>
    </source>
</evidence>
<sequence>MSQSRISALVATNVSKQVSLPSAPSSSSDEKQLSILNDIELTIQDGESIAIVGASGSGKSTLLGILAGLDLPTTGEVHFYEKQINTLNEEQRAQIRRTEVGFIFQQFLLVPSLTALENVMLPAELSDDPELRNNAKVKAEQWLDKVGLSHRLDHFPNQLSGGEQQRVAIARAFITNPKLLFADEPSANLDTENGKLVEDLLFELNEKANTTLVLVTHDLELAKRCQRRVLLTNGHLVEKPAVSNQGGDSSTTNNTDKSLDVQVAEAISNAF</sequence>
<dbReference type="InterPro" id="IPR017871">
    <property type="entry name" value="ABC_transporter-like_CS"/>
</dbReference>
<proteinExistence type="inferred from homology"/>
<evidence type="ECO:0000256" key="2">
    <source>
        <dbReference type="ARBA" id="ARBA00022448"/>
    </source>
</evidence>
<dbReference type="PANTHER" id="PTHR24220">
    <property type="entry name" value="IMPORT ATP-BINDING PROTEIN"/>
    <property type="match status" value="1"/>
</dbReference>
<dbReference type="Gene3D" id="3.40.50.300">
    <property type="entry name" value="P-loop containing nucleotide triphosphate hydrolases"/>
    <property type="match status" value="1"/>
</dbReference>
<keyword evidence="2" id="KW-0813">Transport</keyword>
<keyword evidence="8" id="KW-1185">Reference proteome</keyword>
<evidence type="ECO:0000313" key="7">
    <source>
        <dbReference type="EMBL" id="MDU0114744.1"/>
    </source>
</evidence>
<dbReference type="Pfam" id="PF00005">
    <property type="entry name" value="ABC_tran"/>
    <property type="match status" value="1"/>
</dbReference>
<organism evidence="7 8">
    <name type="scientific">Psychrosphaera aquimarina</name>
    <dbReference type="NCBI Taxonomy" id="2044854"/>
    <lineage>
        <taxon>Bacteria</taxon>
        <taxon>Pseudomonadati</taxon>
        <taxon>Pseudomonadota</taxon>
        <taxon>Gammaproteobacteria</taxon>
        <taxon>Alteromonadales</taxon>
        <taxon>Pseudoalteromonadaceae</taxon>
        <taxon>Psychrosphaera</taxon>
    </lineage>
</organism>
<dbReference type="SMART" id="SM00382">
    <property type="entry name" value="AAA"/>
    <property type="match status" value="1"/>
</dbReference>
<evidence type="ECO:0000259" key="6">
    <source>
        <dbReference type="PROSITE" id="PS50893"/>
    </source>
</evidence>
<dbReference type="CDD" id="cd03255">
    <property type="entry name" value="ABC_MJ0796_LolCDE_FtsE"/>
    <property type="match status" value="1"/>
</dbReference>
<dbReference type="Proteomes" id="UP001257914">
    <property type="component" value="Unassembled WGS sequence"/>
</dbReference>
<dbReference type="InterPro" id="IPR027417">
    <property type="entry name" value="P-loop_NTPase"/>
</dbReference>
<feature type="region of interest" description="Disordered" evidence="5">
    <location>
        <begin position="240"/>
        <end position="259"/>
    </location>
</feature>
<keyword evidence="4 7" id="KW-0067">ATP-binding</keyword>
<dbReference type="InterPro" id="IPR003593">
    <property type="entry name" value="AAA+_ATPase"/>
</dbReference>
<dbReference type="PROSITE" id="PS50893">
    <property type="entry name" value="ABC_TRANSPORTER_2"/>
    <property type="match status" value="1"/>
</dbReference>
<dbReference type="RefSeq" id="WP_315948420.1">
    <property type="nucleotide sequence ID" value="NZ_JAWCUA010000010.1"/>
</dbReference>
<dbReference type="PROSITE" id="PS00211">
    <property type="entry name" value="ABC_TRANSPORTER_1"/>
    <property type="match status" value="1"/>
</dbReference>
<evidence type="ECO:0000256" key="3">
    <source>
        <dbReference type="ARBA" id="ARBA00022741"/>
    </source>
</evidence>
<comment type="similarity">
    <text evidence="1">Belongs to the ABC transporter superfamily.</text>
</comment>
<dbReference type="InterPro" id="IPR017911">
    <property type="entry name" value="MacB-like_ATP-bd"/>
</dbReference>
<reference evidence="7 8" key="1">
    <citation type="submission" date="2023-10" db="EMBL/GenBank/DDBJ databases">
        <title>Psychrosphaera aquimaarina strain SW33 isolated from seawater.</title>
        <authorList>
            <person name="Bayburt H."/>
            <person name="Kim J.M."/>
            <person name="Choi B.J."/>
            <person name="Jeon C.O."/>
        </authorList>
    </citation>
    <scope>NUCLEOTIDE SEQUENCE [LARGE SCALE GENOMIC DNA]</scope>
    <source>
        <strain evidence="7 8">KCTC 52743</strain>
    </source>
</reference>
<gene>
    <name evidence="7" type="ORF">RT723_17450</name>
</gene>
<evidence type="ECO:0000256" key="5">
    <source>
        <dbReference type="SAM" id="MobiDB-lite"/>
    </source>
</evidence>
<evidence type="ECO:0000313" key="8">
    <source>
        <dbReference type="Proteomes" id="UP001257914"/>
    </source>
</evidence>
<feature type="domain" description="ABC transporter" evidence="6">
    <location>
        <begin position="9"/>
        <end position="259"/>
    </location>
</feature>
<accession>A0ABU3R4Y9</accession>
<evidence type="ECO:0000256" key="1">
    <source>
        <dbReference type="ARBA" id="ARBA00005417"/>
    </source>
</evidence>
<feature type="compositionally biased region" description="Polar residues" evidence="5">
    <location>
        <begin position="242"/>
        <end position="256"/>
    </location>
</feature>
<keyword evidence="3" id="KW-0547">Nucleotide-binding</keyword>
<dbReference type="InterPro" id="IPR003439">
    <property type="entry name" value="ABC_transporter-like_ATP-bd"/>
</dbReference>
<dbReference type="InterPro" id="IPR015854">
    <property type="entry name" value="ABC_transpr_LolD-like"/>
</dbReference>
<protein>
    <submittedName>
        <fullName evidence="7">ABC transporter ATP-binding protein</fullName>
    </submittedName>
</protein>
<dbReference type="PANTHER" id="PTHR24220:SF689">
    <property type="entry name" value="LIPOPROTEIN-RELEASING SYSTEM ATP-BINDING PROTEIN LOLD"/>
    <property type="match status" value="1"/>
</dbReference>
<dbReference type="SUPFAM" id="SSF52540">
    <property type="entry name" value="P-loop containing nucleoside triphosphate hydrolases"/>
    <property type="match status" value="1"/>
</dbReference>
<dbReference type="GO" id="GO:0005524">
    <property type="term" value="F:ATP binding"/>
    <property type="evidence" value="ECO:0007669"/>
    <property type="project" value="UniProtKB-KW"/>
</dbReference>